<name>A0A3R7WP35_9STRA</name>
<dbReference type="EMBL" id="QKXF01000242">
    <property type="protein sequence ID" value="RQM13692.1"/>
    <property type="molecule type" value="Genomic_DNA"/>
</dbReference>
<dbReference type="Proteomes" id="UP000286097">
    <property type="component" value="Unassembled WGS sequence"/>
</dbReference>
<gene>
    <name evidence="2" type="ORF">DD237_003196</name>
</gene>
<dbReference type="VEuPathDB" id="FungiDB:DD237_003196"/>
<evidence type="ECO:0000313" key="3">
    <source>
        <dbReference type="Proteomes" id="UP000286097"/>
    </source>
</evidence>
<sequence length="142" mass="14361">MDPITHTPDASASATLVDPSPSDGTPERPCAYPAQPINKRLYLGTPVPPPVVPDTTTGVEVIVAATSPDVATQDGAVMSPHASAKIVASKGEAGIMMVAVGLGESSTEEEEKGELRPEIMTVPVVLVGASHAGGLAVPLNSD</sequence>
<comment type="caution">
    <text evidence="2">The sequence shown here is derived from an EMBL/GenBank/DDBJ whole genome shotgun (WGS) entry which is preliminary data.</text>
</comment>
<evidence type="ECO:0000313" key="2">
    <source>
        <dbReference type="EMBL" id="RQM13692.1"/>
    </source>
</evidence>
<protein>
    <submittedName>
        <fullName evidence="2">Uncharacterized protein</fullName>
    </submittedName>
</protein>
<reference evidence="2 3" key="1">
    <citation type="submission" date="2018-06" db="EMBL/GenBank/DDBJ databases">
        <title>Comparative genomics of downy mildews reveals potential adaptations to biotrophy.</title>
        <authorList>
            <person name="Fletcher K."/>
            <person name="Klosterman S.J."/>
            <person name="Derevnina L."/>
            <person name="Martin F."/>
            <person name="Koike S."/>
            <person name="Reyes Chin-Wo S."/>
            <person name="Mou B."/>
            <person name="Michelmore R."/>
        </authorList>
    </citation>
    <scope>NUCLEOTIDE SEQUENCE [LARGE SCALE GENOMIC DNA]</scope>
    <source>
        <strain evidence="2 3">R13</strain>
    </source>
</reference>
<accession>A0A3R7WP35</accession>
<feature type="region of interest" description="Disordered" evidence="1">
    <location>
        <begin position="1"/>
        <end position="33"/>
    </location>
</feature>
<evidence type="ECO:0000256" key="1">
    <source>
        <dbReference type="SAM" id="MobiDB-lite"/>
    </source>
</evidence>
<organism evidence="2 3">
    <name type="scientific">Peronospora effusa</name>
    <dbReference type="NCBI Taxonomy" id="542832"/>
    <lineage>
        <taxon>Eukaryota</taxon>
        <taxon>Sar</taxon>
        <taxon>Stramenopiles</taxon>
        <taxon>Oomycota</taxon>
        <taxon>Peronosporomycetes</taxon>
        <taxon>Peronosporales</taxon>
        <taxon>Peronosporaceae</taxon>
        <taxon>Peronospora</taxon>
    </lineage>
</organism>
<proteinExistence type="predicted"/>
<dbReference type="AlphaFoldDB" id="A0A3R7WP35"/>